<dbReference type="AlphaFoldDB" id="A0A1E1LIP7"/>
<dbReference type="Proteomes" id="UP000178912">
    <property type="component" value="Unassembled WGS sequence"/>
</dbReference>
<sequence length="168" mass="18978">MAITTLGPGYANKSGVVTFDGHQVNTTWECTIPTNPDMKACTEAVCAEAAKMRDYTKCAIRSVPHGTSRIGGQYSTQYVQDDLHTTANFTKVRFGQESKPVTAHIYVGPRTYPTQDYSQTRIYREGGKPTVKWFDPEPQQSRQARQTNQAQRANQYNQGNNQPRNEYY</sequence>
<keyword evidence="3" id="KW-1185">Reference proteome</keyword>
<gene>
    <name evidence="2" type="ORF">RAG0_14895</name>
</gene>
<feature type="compositionally biased region" description="Low complexity" evidence="1">
    <location>
        <begin position="139"/>
        <end position="162"/>
    </location>
</feature>
<reference evidence="3" key="1">
    <citation type="submission" date="2016-03" db="EMBL/GenBank/DDBJ databases">
        <authorList>
            <person name="Guldener U."/>
        </authorList>
    </citation>
    <scope>NUCLEOTIDE SEQUENCE [LARGE SCALE GENOMIC DNA]</scope>
    <source>
        <strain evidence="3">04CH-RAC-A.6.1</strain>
    </source>
</reference>
<name>A0A1E1LIP7_9HELO</name>
<feature type="region of interest" description="Disordered" evidence="1">
    <location>
        <begin position="128"/>
        <end position="168"/>
    </location>
</feature>
<organism evidence="2 3">
    <name type="scientific">Rhynchosporium agropyri</name>
    <dbReference type="NCBI Taxonomy" id="914238"/>
    <lineage>
        <taxon>Eukaryota</taxon>
        <taxon>Fungi</taxon>
        <taxon>Dikarya</taxon>
        <taxon>Ascomycota</taxon>
        <taxon>Pezizomycotina</taxon>
        <taxon>Leotiomycetes</taxon>
        <taxon>Helotiales</taxon>
        <taxon>Ploettnerulaceae</taxon>
        <taxon>Rhynchosporium</taxon>
    </lineage>
</organism>
<accession>A0A1E1LIP7</accession>
<dbReference type="OrthoDB" id="10387076at2759"/>
<evidence type="ECO:0000313" key="3">
    <source>
        <dbReference type="Proteomes" id="UP000178912"/>
    </source>
</evidence>
<dbReference type="EMBL" id="FJUX01000127">
    <property type="protein sequence ID" value="CZT10401.1"/>
    <property type="molecule type" value="Genomic_DNA"/>
</dbReference>
<protein>
    <submittedName>
        <fullName evidence="2">Uncharacterized protein</fullName>
    </submittedName>
</protein>
<evidence type="ECO:0000313" key="2">
    <source>
        <dbReference type="EMBL" id="CZT10401.1"/>
    </source>
</evidence>
<evidence type="ECO:0000256" key="1">
    <source>
        <dbReference type="SAM" id="MobiDB-lite"/>
    </source>
</evidence>
<proteinExistence type="predicted"/>